<dbReference type="NCBIfam" id="NF010277">
    <property type="entry name" value="PRK13720.1"/>
    <property type="match status" value="1"/>
</dbReference>
<keyword evidence="2" id="KW-0614">Plasmid</keyword>
<reference evidence="2" key="1">
    <citation type="journal article" date="2010" name="PLoS ONE">
        <title>Complete nucleotide sequence of CTX-M-15-plasmids from clinical Escherichia coli isolates: insertional events of transposons and insertion sequences.</title>
        <authorList>
            <person name="Smet A."/>
            <person name="Van Nieuwerburgh F."/>
            <person name="Vandekerckhove T.T."/>
            <person name="Martel A."/>
            <person name="Deforce D."/>
            <person name="Butaye P."/>
            <person name="Haesebrouck F."/>
        </authorList>
    </citation>
    <scope>NUCLEOTIDE SEQUENCE</scope>
    <source>
        <strain evidence="2">B24</strain>
        <plasmid evidence="2">pEC_B24</plasmid>
    </source>
</reference>
<accession>D9Z4X0</accession>
<geneLocation type="plasmid" evidence="2">
    <name>pEC_B24</name>
</geneLocation>
<evidence type="ECO:0000256" key="1">
    <source>
        <dbReference type="SAM" id="MobiDB-lite"/>
    </source>
</evidence>
<organism evidence="2">
    <name type="scientific">Escherichia coli</name>
    <dbReference type="NCBI Taxonomy" id="562"/>
    <lineage>
        <taxon>Bacteria</taxon>
        <taxon>Pseudomonadati</taxon>
        <taxon>Pseudomonadota</taxon>
        <taxon>Gammaproteobacteria</taxon>
        <taxon>Enterobacterales</taxon>
        <taxon>Enterobacteriaceae</taxon>
        <taxon>Escherichia</taxon>
    </lineage>
</organism>
<gene>
    <name evidence="2" type="primary">mok</name>
</gene>
<protein>
    <submittedName>
        <fullName evidence="2">Mok</fullName>
    </submittedName>
</protein>
<dbReference type="EMBL" id="GU371926">
    <property type="protein sequence ID" value="ADL13919.1"/>
    <property type="molecule type" value="Genomic_DNA"/>
</dbReference>
<proteinExistence type="predicted"/>
<feature type="region of interest" description="Disordered" evidence="1">
    <location>
        <begin position="1"/>
        <end position="20"/>
    </location>
</feature>
<name>D9Z4X0_ECOLX</name>
<dbReference type="Pfam" id="PF17496">
    <property type="entry name" value="DUF5431"/>
    <property type="match status" value="1"/>
</dbReference>
<evidence type="ECO:0000313" key="2">
    <source>
        <dbReference type="EMBL" id="ADL13919.1"/>
    </source>
</evidence>
<sequence length="72" mass="8012">MPMSSPHQDSLLPRFAQGEEGHETTTKFPCLVCVDRVSHTVDIHLSDTKIAVRDSLQRRTQGGGGFHGLRIR</sequence>
<dbReference type="InterPro" id="IPR035273">
    <property type="entry name" value="DUF5431"/>
</dbReference>
<dbReference type="AlphaFoldDB" id="D9Z4X0"/>